<feature type="compositionally biased region" description="Polar residues" evidence="1">
    <location>
        <begin position="1"/>
        <end position="19"/>
    </location>
</feature>
<accession>K0R970</accession>
<feature type="compositionally biased region" description="Polar residues" evidence="1">
    <location>
        <begin position="49"/>
        <end position="59"/>
    </location>
</feature>
<organism evidence="2 3">
    <name type="scientific">Thalassiosira oceanica</name>
    <name type="common">Marine diatom</name>
    <dbReference type="NCBI Taxonomy" id="159749"/>
    <lineage>
        <taxon>Eukaryota</taxon>
        <taxon>Sar</taxon>
        <taxon>Stramenopiles</taxon>
        <taxon>Ochrophyta</taxon>
        <taxon>Bacillariophyta</taxon>
        <taxon>Coscinodiscophyceae</taxon>
        <taxon>Thalassiosirophycidae</taxon>
        <taxon>Thalassiosirales</taxon>
        <taxon>Thalassiosiraceae</taxon>
        <taxon>Thalassiosira</taxon>
    </lineage>
</organism>
<proteinExistence type="predicted"/>
<dbReference type="Proteomes" id="UP000266841">
    <property type="component" value="Unassembled WGS sequence"/>
</dbReference>
<feature type="region of interest" description="Disordered" evidence="1">
    <location>
        <begin position="1"/>
        <end position="209"/>
    </location>
</feature>
<evidence type="ECO:0000313" key="2">
    <source>
        <dbReference type="EMBL" id="EJK49630.1"/>
    </source>
</evidence>
<feature type="non-terminal residue" evidence="2">
    <location>
        <position position="444"/>
    </location>
</feature>
<reference evidence="2 3" key="1">
    <citation type="journal article" date="2012" name="Genome Biol.">
        <title>Genome and low-iron response of an oceanic diatom adapted to chronic iron limitation.</title>
        <authorList>
            <person name="Lommer M."/>
            <person name="Specht M."/>
            <person name="Roy A.S."/>
            <person name="Kraemer L."/>
            <person name="Andreson R."/>
            <person name="Gutowska M.A."/>
            <person name="Wolf J."/>
            <person name="Bergner S.V."/>
            <person name="Schilhabel M.B."/>
            <person name="Klostermeier U.C."/>
            <person name="Beiko R.G."/>
            <person name="Rosenstiel P."/>
            <person name="Hippler M."/>
            <person name="Laroche J."/>
        </authorList>
    </citation>
    <scope>NUCLEOTIDE SEQUENCE [LARGE SCALE GENOMIC DNA]</scope>
    <source>
        <strain evidence="2 3">CCMP1005</strain>
    </source>
</reference>
<feature type="compositionally biased region" description="Polar residues" evidence="1">
    <location>
        <begin position="380"/>
        <end position="389"/>
    </location>
</feature>
<feature type="region of interest" description="Disordered" evidence="1">
    <location>
        <begin position="224"/>
        <end position="444"/>
    </location>
</feature>
<dbReference type="EMBL" id="AGNL01044580">
    <property type="protein sequence ID" value="EJK49630.1"/>
    <property type="molecule type" value="Genomic_DNA"/>
</dbReference>
<comment type="caution">
    <text evidence="2">The sequence shown here is derived from an EMBL/GenBank/DDBJ whole genome shotgun (WGS) entry which is preliminary data.</text>
</comment>
<feature type="compositionally biased region" description="Polar residues" evidence="1">
    <location>
        <begin position="144"/>
        <end position="161"/>
    </location>
</feature>
<feature type="compositionally biased region" description="Polar residues" evidence="1">
    <location>
        <begin position="338"/>
        <end position="361"/>
    </location>
</feature>
<sequence>MASIAQQMSSPTSPYSLSNEDMEQLTDELDEGTVGELTTTGRTYEELVASNQRRSVMSSDTEDSEEHKAGRQSVGFMLGRNSLSNWSTVGGGGKEDSFEDDVPTSILSEEQINTGRKSNLSRHSLSRQSLETPGMSLGHVNVSRRGSNLRSGSIRQASKPSANGGGKESMQPFHIKGRRSQSLNVSHISSSSDETNNKGDSWSPIRSSLDNSFAKNASATVSATAHLQMARDPTRESIGHKANGSLSPIEHRQSKSPAGKSPKRNMFKSPTKSPSRSPLGDISPNRKSPVRSPNERPSLPAKKSGGLSPNGTYSLKEAEGKRLSLPSMSTSNMSVSSGTTETTDSSATLLTEMAQGSQQSVKKVMPKEKAGKKVPGLKTTIPSLSSSRKQNADSGKRVPALRAAETMLSPEKNSLTQARSPAPTPNSQRRVVKRFRASIPMANY</sequence>
<feature type="compositionally biased region" description="Low complexity" evidence="1">
    <location>
        <begin position="323"/>
        <end position="337"/>
    </location>
</feature>
<name>K0R970_THAOC</name>
<dbReference type="AlphaFoldDB" id="K0R970"/>
<feature type="compositionally biased region" description="Polar residues" evidence="1">
    <location>
        <begin position="180"/>
        <end position="209"/>
    </location>
</feature>
<gene>
    <name evidence="2" type="ORF">THAOC_31470</name>
</gene>
<evidence type="ECO:0000256" key="1">
    <source>
        <dbReference type="SAM" id="MobiDB-lite"/>
    </source>
</evidence>
<feature type="compositionally biased region" description="Polar residues" evidence="1">
    <location>
        <begin position="105"/>
        <end position="131"/>
    </location>
</feature>
<keyword evidence="3" id="KW-1185">Reference proteome</keyword>
<feature type="compositionally biased region" description="Polar residues" evidence="1">
    <location>
        <begin position="411"/>
        <end position="429"/>
    </location>
</feature>
<evidence type="ECO:0000313" key="3">
    <source>
        <dbReference type="Proteomes" id="UP000266841"/>
    </source>
</evidence>
<feature type="compositionally biased region" description="Acidic residues" evidence="1">
    <location>
        <begin position="20"/>
        <end position="33"/>
    </location>
</feature>
<protein>
    <submittedName>
        <fullName evidence="2">Uncharacterized protein</fullName>
    </submittedName>
</protein>